<dbReference type="AlphaFoldDB" id="A0A1N6PX47"/>
<dbReference type="STRING" id="34027.SAMN05421829_102236"/>
<dbReference type="Proteomes" id="UP000186819">
    <property type="component" value="Unassembled WGS sequence"/>
</dbReference>
<dbReference type="OrthoDB" id="8480752at2"/>
<evidence type="ECO:0000313" key="2">
    <source>
        <dbReference type="EMBL" id="SIQ08856.1"/>
    </source>
</evidence>
<accession>A0A1N6PX47</accession>
<organism evidence="2 3">
    <name type="scientific">Aromatoleum tolulyticum</name>
    <dbReference type="NCBI Taxonomy" id="34027"/>
    <lineage>
        <taxon>Bacteria</taxon>
        <taxon>Pseudomonadati</taxon>
        <taxon>Pseudomonadota</taxon>
        <taxon>Betaproteobacteria</taxon>
        <taxon>Rhodocyclales</taxon>
        <taxon>Rhodocyclaceae</taxon>
        <taxon>Aromatoleum</taxon>
    </lineage>
</organism>
<evidence type="ECO:0000259" key="1">
    <source>
        <dbReference type="Pfam" id="PF19802"/>
    </source>
</evidence>
<protein>
    <recommendedName>
        <fullName evidence="1">DUF6285 domain-containing protein</fullName>
    </recommendedName>
</protein>
<sequence>MRDEPIGEQLLETARNVLREEILPALPPERKHAALMIANAMIIAMRQLKNGEDGERRELRSLQSLLGHAGRDEPAGGAELRRQLTDLDREFAHAIRSGRGDAGVWRDAARQHLLETIRAKVMESNPKYLGEPGR</sequence>
<reference evidence="3" key="1">
    <citation type="submission" date="2017-01" db="EMBL/GenBank/DDBJ databases">
        <authorList>
            <person name="Varghese N."/>
            <person name="Submissions S."/>
        </authorList>
    </citation>
    <scope>NUCLEOTIDE SEQUENCE [LARGE SCALE GENOMIC DNA]</scope>
    <source>
        <strain evidence="3">ATCC 51758</strain>
    </source>
</reference>
<name>A0A1N6PX47_9RHOO</name>
<dbReference type="Pfam" id="PF19802">
    <property type="entry name" value="DUF6285"/>
    <property type="match status" value="1"/>
</dbReference>
<dbReference type="InterPro" id="IPR046252">
    <property type="entry name" value="DUF6285"/>
</dbReference>
<gene>
    <name evidence="2" type="ORF">SAMN05421829_102236</name>
</gene>
<proteinExistence type="predicted"/>
<dbReference type="RefSeq" id="WP_076600749.1">
    <property type="nucleotide sequence ID" value="NZ_FTMD01000002.1"/>
</dbReference>
<evidence type="ECO:0000313" key="3">
    <source>
        <dbReference type="Proteomes" id="UP000186819"/>
    </source>
</evidence>
<keyword evidence="3" id="KW-1185">Reference proteome</keyword>
<dbReference type="EMBL" id="FTMD01000002">
    <property type="protein sequence ID" value="SIQ08856.1"/>
    <property type="molecule type" value="Genomic_DNA"/>
</dbReference>
<feature type="domain" description="DUF6285" evidence="1">
    <location>
        <begin position="24"/>
        <end position="128"/>
    </location>
</feature>